<dbReference type="Proteomes" id="UP000230273">
    <property type="component" value="Unassembled WGS sequence"/>
</dbReference>
<dbReference type="EMBL" id="PCRP01000047">
    <property type="protein sequence ID" value="PIP23501.1"/>
    <property type="molecule type" value="Genomic_DNA"/>
</dbReference>
<organism evidence="2 3">
    <name type="scientific">Candidatus Nealsonbacteria bacterium CG23_combo_of_CG06-09_8_20_14_all_38_19</name>
    <dbReference type="NCBI Taxonomy" id="1974721"/>
    <lineage>
        <taxon>Bacteria</taxon>
        <taxon>Candidatus Nealsoniibacteriota</taxon>
    </lineage>
</organism>
<accession>A0A2G9YYH9</accession>
<proteinExistence type="predicted"/>
<name>A0A2G9YYH9_9BACT</name>
<sequence>MLGQAQLEPALNANINPVYGLGVMYCYFILIFKKVNISSSGGSSLRPAAGGVVTSSGLLILFAKGEENFDEVKLFWKPNRRRAAGFTKQSTF</sequence>
<dbReference type="AlphaFoldDB" id="A0A2G9YYH9"/>
<feature type="transmembrane region" description="Helical" evidence="1">
    <location>
        <begin position="15"/>
        <end position="32"/>
    </location>
</feature>
<protein>
    <submittedName>
        <fullName evidence="2">Uncharacterized protein</fullName>
    </submittedName>
</protein>
<keyword evidence="1" id="KW-0812">Transmembrane</keyword>
<keyword evidence="1" id="KW-1133">Transmembrane helix</keyword>
<keyword evidence="1" id="KW-0472">Membrane</keyword>
<reference evidence="2 3" key="1">
    <citation type="submission" date="2017-09" db="EMBL/GenBank/DDBJ databases">
        <title>Depth-based differentiation of microbial function through sediment-hosted aquifers and enrichment of novel symbionts in the deep terrestrial subsurface.</title>
        <authorList>
            <person name="Probst A.J."/>
            <person name="Ladd B."/>
            <person name="Jarett J.K."/>
            <person name="Geller-Mcgrath D.E."/>
            <person name="Sieber C.M."/>
            <person name="Emerson J.B."/>
            <person name="Anantharaman K."/>
            <person name="Thomas B.C."/>
            <person name="Malmstrom R."/>
            <person name="Stieglmeier M."/>
            <person name="Klingl A."/>
            <person name="Woyke T."/>
            <person name="Ryan C.M."/>
            <person name="Banfield J.F."/>
        </authorList>
    </citation>
    <scope>NUCLEOTIDE SEQUENCE [LARGE SCALE GENOMIC DNA]</scope>
    <source>
        <strain evidence="2">CG23_combo_of_CG06-09_8_20_14_all_38_19</strain>
    </source>
</reference>
<evidence type="ECO:0000313" key="3">
    <source>
        <dbReference type="Proteomes" id="UP000230273"/>
    </source>
</evidence>
<comment type="caution">
    <text evidence="2">The sequence shown here is derived from an EMBL/GenBank/DDBJ whole genome shotgun (WGS) entry which is preliminary data.</text>
</comment>
<evidence type="ECO:0000256" key="1">
    <source>
        <dbReference type="SAM" id="Phobius"/>
    </source>
</evidence>
<evidence type="ECO:0000313" key="2">
    <source>
        <dbReference type="EMBL" id="PIP23501.1"/>
    </source>
</evidence>
<gene>
    <name evidence="2" type="ORF">COX36_03025</name>
</gene>